<reference evidence="2 3" key="1">
    <citation type="submission" date="2020-07" db="EMBL/GenBank/DDBJ databases">
        <title>Sequencing the genomes of 1000 actinobacteria strains.</title>
        <authorList>
            <person name="Klenk H.-P."/>
        </authorList>
    </citation>
    <scope>NUCLEOTIDE SEQUENCE [LARGE SCALE GENOMIC DNA]</scope>
    <source>
        <strain evidence="2 3">DSM 15475</strain>
    </source>
</reference>
<dbReference type="EMBL" id="JACCFY010000001">
    <property type="protein sequence ID" value="NYJ78885.1"/>
    <property type="molecule type" value="Genomic_DNA"/>
</dbReference>
<organism evidence="2 3">
    <name type="scientific">Nesterenkonia xinjiangensis</name>
    <dbReference type="NCBI Taxonomy" id="225327"/>
    <lineage>
        <taxon>Bacteria</taxon>
        <taxon>Bacillati</taxon>
        <taxon>Actinomycetota</taxon>
        <taxon>Actinomycetes</taxon>
        <taxon>Micrococcales</taxon>
        <taxon>Micrococcaceae</taxon>
        <taxon>Nesterenkonia</taxon>
    </lineage>
</organism>
<dbReference type="Gene3D" id="1.10.150.650">
    <property type="match status" value="1"/>
</dbReference>
<protein>
    <recommendedName>
        <fullName evidence="1">Polymerase/histidinol phosphatase N-terminal domain-containing protein</fullName>
    </recommendedName>
</protein>
<dbReference type="SMART" id="SM00481">
    <property type="entry name" value="POLIIIAc"/>
    <property type="match status" value="1"/>
</dbReference>
<sequence length="286" mass="31075">MGVDLHTHSYCSDGTQSPADVVASARRAGLDGLALTDHDTTVGWAEAMRAAQEHEILLIPGMEITTLTDDRISVHMLSYLHDPHHEGLARAIRDARSGRMVRARRMAERLSIDFPLTWDDVLNQVADGATVGRPHLADALVAVGAVADRQEAFDRLLFRGSPYYVSQENMHPTTAIRLVREAGGVPVIAHSMASGRGRTVSMEQMEEMIDVGLAGVEVWHRDNPESGRRTLLELARRHGLLVTGSSDYHGAGKPNLIGENTTDLDTVAELMDMASGSPAYGRVQGL</sequence>
<proteinExistence type="predicted"/>
<evidence type="ECO:0000259" key="1">
    <source>
        <dbReference type="SMART" id="SM00481"/>
    </source>
</evidence>
<evidence type="ECO:0000313" key="2">
    <source>
        <dbReference type="EMBL" id="NYJ78885.1"/>
    </source>
</evidence>
<dbReference type="Pfam" id="PF02811">
    <property type="entry name" value="PHP"/>
    <property type="match status" value="1"/>
</dbReference>
<dbReference type="InterPro" id="IPR004013">
    <property type="entry name" value="PHP_dom"/>
</dbReference>
<dbReference type="RefSeq" id="WP_179542176.1">
    <property type="nucleotide sequence ID" value="NZ_BAAALL010000001.1"/>
</dbReference>
<dbReference type="AlphaFoldDB" id="A0A7Z0GMU0"/>
<evidence type="ECO:0000313" key="3">
    <source>
        <dbReference type="Proteomes" id="UP000535437"/>
    </source>
</evidence>
<dbReference type="PANTHER" id="PTHR42924">
    <property type="entry name" value="EXONUCLEASE"/>
    <property type="match status" value="1"/>
</dbReference>
<dbReference type="InterPro" id="IPR003141">
    <property type="entry name" value="Pol/His_phosphatase_N"/>
</dbReference>
<keyword evidence="3" id="KW-1185">Reference proteome</keyword>
<dbReference type="InterPro" id="IPR016195">
    <property type="entry name" value="Pol/histidinol_Pase-like"/>
</dbReference>
<dbReference type="Gene3D" id="3.20.20.140">
    <property type="entry name" value="Metal-dependent hydrolases"/>
    <property type="match status" value="1"/>
</dbReference>
<dbReference type="Proteomes" id="UP000535437">
    <property type="component" value="Unassembled WGS sequence"/>
</dbReference>
<dbReference type="GO" id="GO:0035312">
    <property type="term" value="F:5'-3' DNA exonuclease activity"/>
    <property type="evidence" value="ECO:0007669"/>
    <property type="project" value="TreeGrafter"/>
</dbReference>
<name>A0A7Z0GMU0_9MICC</name>
<gene>
    <name evidence="2" type="ORF">HNR09_002296</name>
</gene>
<dbReference type="InterPro" id="IPR052018">
    <property type="entry name" value="PHP_domain"/>
</dbReference>
<dbReference type="GO" id="GO:0004534">
    <property type="term" value="F:5'-3' RNA exonuclease activity"/>
    <property type="evidence" value="ECO:0007669"/>
    <property type="project" value="TreeGrafter"/>
</dbReference>
<dbReference type="PANTHER" id="PTHR42924:SF3">
    <property type="entry name" value="POLYMERASE_HISTIDINOL PHOSPHATASE N-TERMINAL DOMAIN-CONTAINING PROTEIN"/>
    <property type="match status" value="1"/>
</dbReference>
<comment type="caution">
    <text evidence="2">The sequence shown here is derived from an EMBL/GenBank/DDBJ whole genome shotgun (WGS) entry which is preliminary data.</text>
</comment>
<accession>A0A7Z0GMU0</accession>
<feature type="domain" description="Polymerase/histidinol phosphatase N-terminal" evidence="1">
    <location>
        <begin position="3"/>
        <end position="68"/>
    </location>
</feature>
<dbReference type="SUPFAM" id="SSF89550">
    <property type="entry name" value="PHP domain-like"/>
    <property type="match status" value="1"/>
</dbReference>
<dbReference type="CDD" id="cd07438">
    <property type="entry name" value="PHP_HisPPase_AMP"/>
    <property type="match status" value="1"/>
</dbReference>